<sequence length="372" mass="43370">MKLFCIPYAGGTTSIYFEWKKLSPQLRARFTDGQQMIVTVPSIKDIFKNWLWYFPNSFYDESTILAGVDSLEGSLNISEGKIFKVAVFQNEHQDIITLCAHQLVMDHFSFRILVEEFFKLLTEYSQKGTISKHLIDNFRENYSFENWINYKQTTYQPTTNDIIKPETNNFNPFLSMDFQEEKIALGKISLPKNIESYLLWTMEQAFYQELQIENRAIILGNNGRIASLMAGKDISKTIGRFGCIAPFAISHDDSVEQIAHNLKKFNDGYGENFLWINDKNVEKHSTITFNWMGDFSKTFNMGLPIQVMNPNALNTLDLYSRENYPFHLKVSSYINGAYLYLSFRYDTRNYSKTAMKATLEFWTKALYQHLKV</sequence>
<evidence type="ECO:0008006" key="3">
    <source>
        <dbReference type="Google" id="ProtNLM"/>
    </source>
</evidence>
<name>A0ABY4PDU2_9LACO</name>
<dbReference type="InterPro" id="IPR023213">
    <property type="entry name" value="CAT-like_dom_sf"/>
</dbReference>
<keyword evidence="2" id="KW-1185">Reference proteome</keyword>
<dbReference type="Proteomes" id="UP000831947">
    <property type="component" value="Chromosome"/>
</dbReference>
<dbReference type="EMBL" id="CP093365">
    <property type="protein sequence ID" value="UQS83664.1"/>
    <property type="molecule type" value="Genomic_DNA"/>
</dbReference>
<evidence type="ECO:0000313" key="1">
    <source>
        <dbReference type="EMBL" id="UQS83664.1"/>
    </source>
</evidence>
<accession>A0ABY4PDU2</accession>
<dbReference type="SUPFAM" id="SSF52777">
    <property type="entry name" value="CoA-dependent acyltransferases"/>
    <property type="match status" value="1"/>
</dbReference>
<dbReference type="Gene3D" id="3.30.559.10">
    <property type="entry name" value="Chloramphenicol acetyltransferase-like domain"/>
    <property type="match status" value="1"/>
</dbReference>
<gene>
    <name evidence="1" type="ORF">MOO47_00230</name>
</gene>
<proteinExistence type="predicted"/>
<evidence type="ECO:0000313" key="2">
    <source>
        <dbReference type="Proteomes" id="UP000831947"/>
    </source>
</evidence>
<organism evidence="1 2">
    <name type="scientific">Bombilactobacillus thymidiniphilus</name>
    <dbReference type="NCBI Taxonomy" id="2923363"/>
    <lineage>
        <taxon>Bacteria</taxon>
        <taxon>Bacillati</taxon>
        <taxon>Bacillota</taxon>
        <taxon>Bacilli</taxon>
        <taxon>Lactobacillales</taxon>
        <taxon>Lactobacillaceae</taxon>
        <taxon>Bombilactobacillus</taxon>
    </lineage>
</organism>
<protein>
    <recommendedName>
        <fullName evidence="3">Condensation domain-containing protein</fullName>
    </recommendedName>
</protein>
<dbReference type="RefSeq" id="WP_249512849.1">
    <property type="nucleotide sequence ID" value="NZ_CP093365.1"/>
</dbReference>
<reference evidence="1 2" key="1">
    <citation type="journal article" date="2022" name="Int. J. Syst. Evol. Microbiol.">
        <title>Apilactobacillus apisilvae sp. nov., Nicolia spurrieriana gen. nov. sp. nov., Bombilactobacillus folatiphilus sp. nov. and Bombilactobacillus thymidiniphilus sp. nov., four new lactic acid bacterial isolates from stingless bees Tetragonula carbonaria and Austroplebeia australis.</title>
        <authorList>
            <person name="Oliphant S.A."/>
            <person name="Watson-Haigh N.S."/>
            <person name="Sumby K.M."/>
            <person name="Gardner J."/>
            <person name="Groom S."/>
            <person name="Jiranek V."/>
        </authorList>
    </citation>
    <scope>NUCLEOTIDE SEQUENCE [LARGE SCALE GENOMIC DNA]</scope>
    <source>
        <strain evidence="1 2">SG4_A1</strain>
    </source>
</reference>